<protein>
    <submittedName>
        <fullName evidence="6 7">4-hydroxy-2-oxoglutarate aldolase</fullName>
    </submittedName>
</protein>
<reference evidence="6" key="2">
    <citation type="journal article" date="2018" name="Biosci. Biotechnol. Biochem.">
        <title>Polysaccharide hydrolase of the hadal zone amphipods Hirondellea gigas.</title>
        <authorList>
            <person name="Kobayashi H."/>
            <person name="Nagahama T."/>
            <person name="Arai W."/>
            <person name="Sasagawa Y."/>
            <person name="Umeda M."/>
            <person name="Hayashi T."/>
            <person name="Nikaido I."/>
            <person name="Watanabe H."/>
            <person name="Oguri K."/>
            <person name="Kitazato H."/>
            <person name="Fujioka K."/>
            <person name="Kido Y."/>
            <person name="Takami H."/>
        </authorList>
    </citation>
    <scope>NUCLEOTIDE SEQUENCE</scope>
    <source>
        <tissue evidence="6">Whole body</tissue>
    </source>
</reference>
<evidence type="ECO:0000256" key="2">
    <source>
        <dbReference type="ARBA" id="ARBA00023239"/>
    </source>
</evidence>
<dbReference type="Pfam" id="PF00701">
    <property type="entry name" value="DHDPS"/>
    <property type="match status" value="1"/>
</dbReference>
<dbReference type="EMBL" id="IACT01000413">
    <property type="protein sequence ID" value="LAC19829.1"/>
    <property type="molecule type" value="mRNA"/>
</dbReference>
<dbReference type="Gene3D" id="3.20.20.70">
    <property type="entry name" value="Aldolase class I"/>
    <property type="match status" value="1"/>
</dbReference>
<accession>A0A2P2I1F3</accession>
<evidence type="ECO:0000256" key="1">
    <source>
        <dbReference type="ARBA" id="ARBA00011881"/>
    </source>
</evidence>
<dbReference type="InterPro" id="IPR013785">
    <property type="entry name" value="Aldolase_TIM"/>
</dbReference>
<evidence type="ECO:0000256" key="5">
    <source>
        <dbReference type="PIRSR" id="PIRSR001365-2"/>
    </source>
</evidence>
<comment type="subunit">
    <text evidence="1">Homotetramer.</text>
</comment>
<dbReference type="InterPro" id="IPR002220">
    <property type="entry name" value="DapA-like"/>
</dbReference>
<keyword evidence="2 3" id="KW-0456">Lyase</keyword>
<dbReference type="PANTHER" id="PTHR12128:SF66">
    <property type="entry name" value="4-HYDROXY-2-OXOGLUTARATE ALDOLASE, MITOCHONDRIAL"/>
    <property type="match status" value="1"/>
</dbReference>
<sequence>MVAKTRALVPKDKLLLAGSGCEGTLATMRMCDEMANAGADALMVVSPGYYKAVLNDRALIYHFTAVADQSPLPVILYTVPACTGVELSVSAVATLCQHPNIVGMKDSTGDITKLASFVAVSKGEQFQVLGGSAGFLLAALSVGCSGAVCALGNLLPHQVCQLYQYFTRSNSPSETPPCNEDSKQQVSLGDKFTASQKEHELLPSGSSNGKQTSLENKIECARKALQLQHELLAPNTAVTKTFGIAGLKQAMDWMGYYGGPARKPLMPLLDADRQALRNIFVKSGFLKD</sequence>
<organism evidence="6">
    <name type="scientific">Hirondellea gigas</name>
    <dbReference type="NCBI Taxonomy" id="1518452"/>
    <lineage>
        <taxon>Eukaryota</taxon>
        <taxon>Metazoa</taxon>
        <taxon>Ecdysozoa</taxon>
        <taxon>Arthropoda</taxon>
        <taxon>Crustacea</taxon>
        <taxon>Multicrustacea</taxon>
        <taxon>Malacostraca</taxon>
        <taxon>Eumalacostraca</taxon>
        <taxon>Peracarida</taxon>
        <taxon>Amphipoda</taxon>
        <taxon>Amphilochidea</taxon>
        <taxon>Lysianassida</taxon>
        <taxon>Lysianassidira</taxon>
        <taxon>Lysianassoidea</taxon>
        <taxon>Lysianassidae</taxon>
        <taxon>Hirondellea</taxon>
    </lineage>
</organism>
<dbReference type="SMART" id="SM01130">
    <property type="entry name" value="DHDPS"/>
    <property type="match status" value="1"/>
</dbReference>
<evidence type="ECO:0000313" key="7">
    <source>
        <dbReference type="EMBL" id="LAC19829.1"/>
    </source>
</evidence>
<dbReference type="CDD" id="cd00408">
    <property type="entry name" value="DHDPS-like"/>
    <property type="match status" value="1"/>
</dbReference>
<dbReference type="SUPFAM" id="SSF51569">
    <property type="entry name" value="Aldolase"/>
    <property type="match status" value="2"/>
</dbReference>
<dbReference type="GO" id="GO:0008840">
    <property type="term" value="F:4-hydroxy-tetrahydrodipicolinate synthase activity"/>
    <property type="evidence" value="ECO:0007669"/>
    <property type="project" value="TreeGrafter"/>
</dbReference>
<dbReference type="PIRSF" id="PIRSF001365">
    <property type="entry name" value="DHDPS"/>
    <property type="match status" value="1"/>
</dbReference>
<feature type="active site" description="Proton donor/acceptor" evidence="4">
    <location>
        <position position="77"/>
    </location>
</feature>
<name>A0A2P2I1F3_9CRUS</name>
<dbReference type="AlphaFoldDB" id="A0A2P2I1F3"/>
<dbReference type="PANTHER" id="PTHR12128">
    <property type="entry name" value="DIHYDRODIPICOLINATE SYNTHASE"/>
    <property type="match status" value="1"/>
</dbReference>
<evidence type="ECO:0000313" key="6">
    <source>
        <dbReference type="EMBL" id="LAB67875.1"/>
    </source>
</evidence>
<comment type="similarity">
    <text evidence="3">Belongs to the DapA family.</text>
</comment>
<feature type="active site" description="Schiff-base intermediate with substrate" evidence="4">
    <location>
        <position position="105"/>
    </location>
</feature>
<reference evidence="7" key="1">
    <citation type="submission" date="2017-11" db="EMBL/GenBank/DDBJ databases">
        <title>The sensing device of the deep-sea amphipod.</title>
        <authorList>
            <person name="Kobayashi H."/>
            <person name="Nagahama T."/>
            <person name="Arai W."/>
            <person name="Sasagawa Y."/>
            <person name="Umeda M."/>
            <person name="Hayashi T."/>
            <person name="Nikaido I."/>
            <person name="Watanabe H."/>
            <person name="Oguri K."/>
            <person name="Kitazato H."/>
            <person name="Fujioka K."/>
            <person name="Kido Y."/>
            <person name="Takami H."/>
        </authorList>
    </citation>
    <scope>NUCLEOTIDE SEQUENCE</scope>
    <source>
        <tissue evidence="7">Whole body</tissue>
    </source>
</reference>
<proteinExistence type="evidence at transcript level"/>
<feature type="binding site" evidence="5">
    <location>
        <position position="148"/>
    </location>
    <ligand>
        <name>pyruvate</name>
        <dbReference type="ChEBI" id="CHEBI:15361"/>
    </ligand>
</feature>
<dbReference type="EMBL" id="IACF01002213">
    <property type="protein sequence ID" value="LAB67875.1"/>
    <property type="molecule type" value="mRNA"/>
</dbReference>
<evidence type="ECO:0000256" key="4">
    <source>
        <dbReference type="PIRSR" id="PIRSR001365-1"/>
    </source>
</evidence>
<evidence type="ECO:0000256" key="3">
    <source>
        <dbReference type="PIRNR" id="PIRNR001365"/>
    </source>
</evidence>